<dbReference type="Proteomes" id="UP000673383">
    <property type="component" value="Unassembled WGS sequence"/>
</dbReference>
<gene>
    <name evidence="1" type="ORF">JOH49_003429</name>
</gene>
<proteinExistence type="predicted"/>
<dbReference type="EMBL" id="JAFICZ010000001">
    <property type="protein sequence ID" value="MBP1293676.1"/>
    <property type="molecule type" value="Genomic_DNA"/>
</dbReference>
<comment type="caution">
    <text evidence="1">The sequence shown here is derived from an EMBL/GenBank/DDBJ whole genome shotgun (WGS) entry which is preliminary data.</text>
</comment>
<organism evidence="1 2">
    <name type="scientific">Bradyrhizobium elkanii</name>
    <dbReference type="NCBI Taxonomy" id="29448"/>
    <lineage>
        <taxon>Bacteria</taxon>
        <taxon>Pseudomonadati</taxon>
        <taxon>Pseudomonadota</taxon>
        <taxon>Alphaproteobacteria</taxon>
        <taxon>Hyphomicrobiales</taxon>
        <taxon>Nitrobacteraceae</taxon>
        <taxon>Bradyrhizobium</taxon>
    </lineage>
</organism>
<sequence>MTLEGDISFRVARREDVFSITKASIHSLARASYPA</sequence>
<dbReference type="AlphaFoldDB" id="A0A8I2C5T9"/>
<protein>
    <submittedName>
        <fullName evidence="1">Uncharacterized protein</fullName>
    </submittedName>
</protein>
<evidence type="ECO:0000313" key="2">
    <source>
        <dbReference type="Proteomes" id="UP000673383"/>
    </source>
</evidence>
<evidence type="ECO:0000313" key="1">
    <source>
        <dbReference type="EMBL" id="MBP1293676.1"/>
    </source>
</evidence>
<name>A0A8I2C5T9_BRAEL</name>
<accession>A0A8I2C5T9</accession>
<reference evidence="1" key="1">
    <citation type="submission" date="2021-02" db="EMBL/GenBank/DDBJ databases">
        <title>Genomic Encyclopedia of Type Strains, Phase IV (KMG-V): Genome sequencing to study the core and pangenomes of soil and plant-associated prokaryotes.</title>
        <authorList>
            <person name="Whitman W."/>
        </authorList>
    </citation>
    <scope>NUCLEOTIDE SEQUENCE</scope>
    <source>
        <strain evidence="1">USDA 406</strain>
    </source>
</reference>